<feature type="compositionally biased region" description="Low complexity" evidence="1">
    <location>
        <begin position="210"/>
        <end position="220"/>
    </location>
</feature>
<feature type="compositionally biased region" description="Acidic residues" evidence="1">
    <location>
        <begin position="196"/>
        <end position="209"/>
    </location>
</feature>
<dbReference type="RefSeq" id="WP_105513263.1">
    <property type="nucleotide sequence ID" value="NZ_PVEP01000001.1"/>
</dbReference>
<evidence type="ECO:0008006" key="5">
    <source>
        <dbReference type="Google" id="ProtNLM"/>
    </source>
</evidence>
<proteinExistence type="predicted"/>
<reference evidence="3 4" key="1">
    <citation type="submission" date="2018-02" db="EMBL/GenBank/DDBJ databases">
        <title>Genomic Encyclopedia of Archaeal and Bacterial Type Strains, Phase II (KMG-II): from individual species to whole genera.</title>
        <authorList>
            <person name="Goeker M."/>
        </authorList>
    </citation>
    <scope>NUCLEOTIDE SEQUENCE [LARGE SCALE GENOMIC DNA]</scope>
    <source>
        <strain evidence="3 4">DSM 18921</strain>
    </source>
</reference>
<keyword evidence="2" id="KW-0812">Transmembrane</keyword>
<dbReference type="OrthoDB" id="7876207at2"/>
<dbReference type="EMBL" id="PVEP01000001">
    <property type="protein sequence ID" value="PQV59057.1"/>
    <property type="molecule type" value="Genomic_DNA"/>
</dbReference>
<name>A0A2S8SDX4_9RHOB</name>
<feature type="region of interest" description="Disordered" evidence="1">
    <location>
        <begin position="195"/>
        <end position="220"/>
    </location>
</feature>
<comment type="caution">
    <text evidence="3">The sequence shown here is derived from an EMBL/GenBank/DDBJ whole genome shotgun (WGS) entry which is preliminary data.</text>
</comment>
<keyword evidence="2" id="KW-1133">Transmembrane helix</keyword>
<dbReference type="AlphaFoldDB" id="A0A2S8SDX4"/>
<dbReference type="Proteomes" id="UP000238338">
    <property type="component" value="Unassembled WGS sequence"/>
</dbReference>
<evidence type="ECO:0000313" key="4">
    <source>
        <dbReference type="Proteomes" id="UP000238338"/>
    </source>
</evidence>
<organism evidence="3 4">
    <name type="scientific">Albidovulum denitrificans</name>
    <dbReference type="NCBI Taxonomy" id="404881"/>
    <lineage>
        <taxon>Bacteria</taxon>
        <taxon>Pseudomonadati</taxon>
        <taxon>Pseudomonadota</taxon>
        <taxon>Alphaproteobacteria</taxon>
        <taxon>Rhodobacterales</taxon>
        <taxon>Paracoccaceae</taxon>
        <taxon>Albidovulum</taxon>
    </lineage>
</organism>
<evidence type="ECO:0000256" key="1">
    <source>
        <dbReference type="SAM" id="MobiDB-lite"/>
    </source>
</evidence>
<gene>
    <name evidence="3" type="ORF">LX70_00878</name>
</gene>
<keyword evidence="2" id="KW-0472">Membrane</keyword>
<protein>
    <recommendedName>
        <fullName evidence="5">Flp pilus assembly protein TadG</fullName>
    </recommendedName>
</protein>
<accession>A0A2S8SDX4</accession>
<sequence length="220" mass="24978">MNILTQLRHRTQRFLRNDRGAMPVEGVLASTFLIWWYIASFQFFDAFRQKNIDQKGAYTVADLISRETDAINADYVEGLNTLYDFLTTSRLPTTIRVTSVFWDNDEAKNKVAWSYGTGEKPGLTTTDLQGLANRIPNMAIGDYTIVVETFTAYEPMFNIGLNAHWFTNFITTRPRFTTCVAWDKEDGSIPACIYDTDIDPSDNDSDDNTTDTTIDPDTST</sequence>
<evidence type="ECO:0000313" key="3">
    <source>
        <dbReference type="EMBL" id="PQV59057.1"/>
    </source>
</evidence>
<keyword evidence="4" id="KW-1185">Reference proteome</keyword>
<feature type="transmembrane region" description="Helical" evidence="2">
    <location>
        <begin position="20"/>
        <end position="38"/>
    </location>
</feature>
<evidence type="ECO:0000256" key="2">
    <source>
        <dbReference type="SAM" id="Phobius"/>
    </source>
</evidence>